<reference evidence="2 3" key="1">
    <citation type="journal article" date="2019" name="Int. J. Syst. Evol. Microbiol.">
        <title>The Global Catalogue of Microorganisms (GCM) 10K type strain sequencing project: providing services to taxonomists for standard genome sequencing and annotation.</title>
        <authorList>
            <consortium name="The Broad Institute Genomics Platform"/>
            <consortium name="The Broad Institute Genome Sequencing Center for Infectious Disease"/>
            <person name="Wu L."/>
            <person name="Ma J."/>
        </authorList>
    </citation>
    <scope>NUCLEOTIDE SEQUENCE [LARGE SCALE GENOMIC DNA]</scope>
    <source>
        <strain evidence="2 3">JCM 12662</strain>
    </source>
</reference>
<name>A0ABN0WZT2_9LACT</name>
<evidence type="ECO:0008006" key="4">
    <source>
        <dbReference type="Google" id="ProtNLM"/>
    </source>
</evidence>
<accession>A0ABN0WZT2</accession>
<organism evidence="2 3">
    <name type="scientific">Alkalibacterium iburiense</name>
    <dbReference type="NCBI Taxonomy" id="290589"/>
    <lineage>
        <taxon>Bacteria</taxon>
        <taxon>Bacillati</taxon>
        <taxon>Bacillota</taxon>
        <taxon>Bacilli</taxon>
        <taxon>Lactobacillales</taxon>
        <taxon>Carnobacteriaceae</taxon>
        <taxon>Alkalibacterium</taxon>
    </lineage>
</organism>
<proteinExistence type="predicted"/>
<evidence type="ECO:0000313" key="2">
    <source>
        <dbReference type="EMBL" id="GAA0351483.1"/>
    </source>
</evidence>
<keyword evidence="3" id="KW-1185">Reference proteome</keyword>
<dbReference type="Pfam" id="PF06961">
    <property type="entry name" value="DUF1294"/>
    <property type="match status" value="1"/>
</dbReference>
<keyword evidence="1" id="KW-0812">Transmembrane</keyword>
<dbReference type="RefSeq" id="WP_343752848.1">
    <property type="nucleotide sequence ID" value="NZ_BAAACW010000007.1"/>
</dbReference>
<comment type="caution">
    <text evidence="2">The sequence shown here is derived from an EMBL/GenBank/DDBJ whole genome shotgun (WGS) entry which is preliminary data.</text>
</comment>
<sequence>MLSQLTVYHILILIIGLLINLLTYSLFYIDKKRAIKNKSRISEKTLLTFSVLGGGLGACIGMKQFRHKTQKVKFKVGVPIGLILSAFLLIFLLLI</sequence>
<keyword evidence="1" id="KW-1133">Transmembrane helix</keyword>
<gene>
    <name evidence="2" type="ORF">GCM10008932_00790</name>
</gene>
<evidence type="ECO:0000256" key="1">
    <source>
        <dbReference type="SAM" id="Phobius"/>
    </source>
</evidence>
<dbReference type="InterPro" id="IPR010718">
    <property type="entry name" value="DUF1294"/>
</dbReference>
<dbReference type="EMBL" id="BAAACW010000007">
    <property type="protein sequence ID" value="GAA0351483.1"/>
    <property type="molecule type" value="Genomic_DNA"/>
</dbReference>
<keyword evidence="1" id="KW-0472">Membrane</keyword>
<feature type="transmembrane region" description="Helical" evidence="1">
    <location>
        <begin position="76"/>
        <end position="94"/>
    </location>
</feature>
<evidence type="ECO:0000313" key="3">
    <source>
        <dbReference type="Proteomes" id="UP001501166"/>
    </source>
</evidence>
<dbReference type="Proteomes" id="UP001501166">
    <property type="component" value="Unassembled WGS sequence"/>
</dbReference>
<protein>
    <recommendedName>
        <fullName evidence="4">DUF1294 domain-containing protein</fullName>
    </recommendedName>
</protein>
<feature type="transmembrane region" description="Helical" evidence="1">
    <location>
        <begin position="6"/>
        <end position="26"/>
    </location>
</feature>